<organism evidence="2 3">
    <name type="scientific">Perkinsus olseni</name>
    <name type="common">Perkinsus atlanticus</name>
    <dbReference type="NCBI Taxonomy" id="32597"/>
    <lineage>
        <taxon>Eukaryota</taxon>
        <taxon>Sar</taxon>
        <taxon>Alveolata</taxon>
        <taxon>Perkinsozoa</taxon>
        <taxon>Perkinsea</taxon>
        <taxon>Perkinsida</taxon>
        <taxon>Perkinsidae</taxon>
        <taxon>Perkinsus</taxon>
    </lineage>
</organism>
<dbReference type="Proteomes" id="UP000574390">
    <property type="component" value="Unassembled WGS sequence"/>
</dbReference>
<evidence type="ECO:0000313" key="3">
    <source>
        <dbReference type="Proteomes" id="UP000574390"/>
    </source>
</evidence>
<evidence type="ECO:0000256" key="1">
    <source>
        <dbReference type="SAM" id="MobiDB-lite"/>
    </source>
</evidence>
<feature type="region of interest" description="Disordered" evidence="1">
    <location>
        <begin position="314"/>
        <end position="367"/>
    </location>
</feature>
<feature type="compositionally biased region" description="Basic and acidic residues" evidence="1">
    <location>
        <begin position="423"/>
        <end position="432"/>
    </location>
</feature>
<name>A0A7J6T636_PEROL</name>
<dbReference type="PANTHER" id="PTHR22455:SF10">
    <property type="entry name" value="CILIA- AND FLAGELLA-ASSOCIATED PROTEIN 91"/>
    <property type="match status" value="1"/>
</dbReference>
<feature type="compositionally biased region" description="Polar residues" evidence="1">
    <location>
        <begin position="314"/>
        <end position="327"/>
    </location>
</feature>
<protein>
    <submittedName>
        <fullName evidence="2">MYCBP AMY-1-associated, testis expressed 1</fullName>
    </submittedName>
</protein>
<gene>
    <name evidence="2" type="primary">MAATS1_1</name>
    <name evidence="2" type="ORF">FOZ62_000254</name>
</gene>
<dbReference type="PANTHER" id="PTHR22455">
    <property type="entry name" value="CILIA- AND FLAGELLA-ASSOCIATED PROTEIN 91"/>
    <property type="match status" value="1"/>
</dbReference>
<reference evidence="2 3" key="1">
    <citation type="submission" date="2020-04" db="EMBL/GenBank/DDBJ databases">
        <title>Perkinsus olseni comparative genomics.</title>
        <authorList>
            <person name="Bogema D.R."/>
        </authorList>
    </citation>
    <scope>NUCLEOTIDE SEQUENCE [LARGE SCALE GENOMIC DNA]</scope>
    <source>
        <strain evidence="2">ATCC PRA-205</strain>
    </source>
</reference>
<feature type="compositionally biased region" description="Basic and acidic residues" evidence="1">
    <location>
        <begin position="36"/>
        <end position="50"/>
    </location>
</feature>
<feature type="region of interest" description="Disordered" evidence="1">
    <location>
        <begin position="36"/>
        <end position="58"/>
    </location>
</feature>
<dbReference type="EMBL" id="JABANM010009824">
    <property type="protein sequence ID" value="KAF4740317.1"/>
    <property type="molecule type" value="Genomic_DNA"/>
</dbReference>
<accession>A0A7J6T636</accession>
<sequence length="459" mass="50388">EKLRAVRVVEELNEPNRLPLLEKCIIGKVDEVEKRELDGTGEKAQDDPARGPKSPRVKLKHPVEHADDLAKVTLTKVIKGRAAEMMMHQGRDQKRHLIEELMHMDSHRNGGGEAVDSSGVQTSAEEIDETDPIPRAVQMESAFQTMLGRSVGRALNEIAKEKSREVGYNRVAKMATYAEGVRRRREGKEAGHRQAALRLRSYEDSFRNSIGTMVQREADALVDDALAEGLGECAKRRALQEARATARFVNPVLNAMEEEQHGQDAILNRLMEQLLWPHVERRRVEAGLALHQRRFAHAAQRTIEETIRGVAESIAQSGGSGTSSTEDPSQERPVPSMLAGYNSASSDSESDTDERTKEVTGPLPSATSALADYDSAVGSRKKQRTAAPLLTGGLAPVDIDVGGVQQDARASAGTSVWDEDPPEALKKNKKRSEMVEMMRGLGGVSSRELKNIQELGSCQ</sequence>
<dbReference type="AlphaFoldDB" id="A0A7J6T636"/>
<evidence type="ECO:0000313" key="2">
    <source>
        <dbReference type="EMBL" id="KAF4740317.1"/>
    </source>
</evidence>
<comment type="caution">
    <text evidence="2">The sequence shown here is derived from an EMBL/GenBank/DDBJ whole genome shotgun (WGS) entry which is preliminary data.</text>
</comment>
<dbReference type="InterPro" id="IPR026720">
    <property type="entry name" value="CFAP91"/>
</dbReference>
<feature type="region of interest" description="Disordered" evidence="1">
    <location>
        <begin position="410"/>
        <end position="432"/>
    </location>
</feature>
<proteinExistence type="predicted"/>
<feature type="non-terminal residue" evidence="2">
    <location>
        <position position="1"/>
    </location>
</feature>